<reference evidence="2 3" key="1">
    <citation type="journal article" date="2021" name="Microorganisms">
        <title>Acidisoma silvae sp. nov. and Acidisomacellulosilytica sp. nov., Two Acidophilic Bacteria Isolated from Decaying Wood, Hydrolyzing Cellulose and Producing Poly-3-hydroxybutyrate.</title>
        <authorList>
            <person name="Mieszkin S."/>
            <person name="Pouder E."/>
            <person name="Uroz S."/>
            <person name="Simon-Colin C."/>
            <person name="Alain K."/>
        </authorList>
    </citation>
    <scope>NUCLEOTIDE SEQUENCE [LARGE SCALE GENOMIC DNA]</scope>
    <source>
        <strain evidence="2 3">HW T5.17</strain>
    </source>
</reference>
<dbReference type="RefSeq" id="WP_227309814.1">
    <property type="nucleotide sequence ID" value="NZ_JAESVA010000011.1"/>
</dbReference>
<dbReference type="PANTHER" id="PTHR40278">
    <property type="entry name" value="DNA UTILIZATION PROTEIN HOFN"/>
    <property type="match status" value="1"/>
</dbReference>
<organism evidence="2 3">
    <name type="scientific">Acidisoma cellulosilyticum</name>
    <dbReference type="NCBI Taxonomy" id="2802395"/>
    <lineage>
        <taxon>Bacteria</taxon>
        <taxon>Pseudomonadati</taxon>
        <taxon>Pseudomonadota</taxon>
        <taxon>Alphaproteobacteria</taxon>
        <taxon>Acetobacterales</taxon>
        <taxon>Acidocellaceae</taxon>
        <taxon>Acidisoma</taxon>
    </lineage>
</organism>
<dbReference type="SUPFAM" id="SSF53067">
    <property type="entry name" value="Actin-like ATPase domain"/>
    <property type="match status" value="1"/>
</dbReference>
<proteinExistence type="predicted"/>
<accession>A0A963Z6U5</accession>
<evidence type="ECO:0000313" key="2">
    <source>
        <dbReference type="EMBL" id="MCB8883160.1"/>
    </source>
</evidence>
<dbReference type="EMBL" id="JAESVA010000011">
    <property type="protein sequence ID" value="MCB8883160.1"/>
    <property type="molecule type" value="Genomic_DNA"/>
</dbReference>
<dbReference type="Pfam" id="PF05137">
    <property type="entry name" value="PilN"/>
    <property type="match status" value="1"/>
</dbReference>
<evidence type="ECO:0000313" key="3">
    <source>
        <dbReference type="Proteomes" id="UP000721844"/>
    </source>
</evidence>
<dbReference type="InterPro" id="IPR043129">
    <property type="entry name" value="ATPase_NBD"/>
</dbReference>
<gene>
    <name evidence="2" type="ORF">ACELLULO517_23125</name>
</gene>
<keyword evidence="3" id="KW-1185">Reference proteome</keyword>
<protein>
    <submittedName>
        <fullName evidence="2">PilN domain-containing protein</fullName>
    </submittedName>
</protein>
<comment type="caution">
    <text evidence="2">The sequence shown here is derived from an EMBL/GenBank/DDBJ whole genome shotgun (WGS) entry which is preliminary data.</text>
</comment>
<dbReference type="Proteomes" id="UP000721844">
    <property type="component" value="Unassembled WGS sequence"/>
</dbReference>
<name>A0A963Z6U5_9PROT</name>
<feature type="transmembrane region" description="Helical" evidence="1">
    <location>
        <begin position="201"/>
        <end position="222"/>
    </location>
</feature>
<dbReference type="PANTHER" id="PTHR40278:SF1">
    <property type="entry name" value="DNA UTILIZATION PROTEIN HOFN"/>
    <property type="match status" value="1"/>
</dbReference>
<dbReference type="InterPro" id="IPR007813">
    <property type="entry name" value="PilN"/>
</dbReference>
<evidence type="ECO:0000256" key="1">
    <source>
        <dbReference type="SAM" id="Phobius"/>
    </source>
</evidence>
<keyword evidence="1" id="KW-0472">Membrane</keyword>
<dbReference type="AlphaFoldDB" id="A0A963Z6U5"/>
<feature type="transmembrane region" description="Helical" evidence="1">
    <location>
        <begin position="156"/>
        <end position="177"/>
    </location>
</feature>
<keyword evidence="1" id="KW-1133">Transmembrane helix</keyword>
<keyword evidence="1" id="KW-0812">Transmembrane</keyword>
<sequence length="348" mass="37906">MSLAILKEFIRWWFQQMLGLLPQRISGGRHWGNALILDIGVDKSHFVLVRRQTSRETTLGRFAWTEAGLAAIRRGRRVRGSSLDLLIRLPAKHLLEHRFPIPLAAERDAANFLRYEIDRVTPFNADELFWTFETEGRDRVNGRLFIRLSMLPRTELAVPIAWLTAAGLSPIAIAMVLEDEDPRYLPLAGTAIARRKMRRSVVGLAAACAVMGLMAVALPFVVQQARLEGQARQSAVLLPRVAEVFALQARIKGQAAGADVIAAERTRVGDALQALAAVTGIMPDNSFLTALSLSKRRLALTGQSGDAAGLISAFSRAKTITDPNFSAPVTAAPNGQGNLFSITASVAP</sequence>
<dbReference type="InterPro" id="IPR052534">
    <property type="entry name" value="Extracell_DNA_Util/SecSys_Comp"/>
</dbReference>